<sequence>MIVVDIQMLKMNGIEATKAVCINPSTLKKCAPVLEGGYMKSSTKRF</sequence>
<accession>E3GFN5</accession>
<reference evidence="1 2" key="2">
    <citation type="journal article" date="2011" name="J. Bacteriol.">
        <title>Complete genome sequence of a carbon monoxide-utilizing acetogen, Eubacterium limosum KIST612.</title>
        <authorList>
            <person name="Roh H."/>
            <person name="Ko H.J."/>
            <person name="Kim D."/>
            <person name="Choi D.G."/>
            <person name="Park S."/>
            <person name="Kim S."/>
            <person name="Chang I.S."/>
            <person name="Choi I.G."/>
        </authorList>
    </citation>
    <scope>NUCLEOTIDE SEQUENCE [LARGE SCALE GENOMIC DNA]</scope>
    <source>
        <strain evidence="1 2">KIST612</strain>
    </source>
</reference>
<organism evidence="1 2">
    <name type="scientific">Eubacterium callanderi</name>
    <dbReference type="NCBI Taxonomy" id="53442"/>
    <lineage>
        <taxon>Bacteria</taxon>
        <taxon>Bacillati</taxon>
        <taxon>Bacillota</taxon>
        <taxon>Clostridia</taxon>
        <taxon>Eubacteriales</taxon>
        <taxon>Eubacteriaceae</taxon>
        <taxon>Eubacterium</taxon>
    </lineage>
</organism>
<dbReference type="KEGG" id="elm:ELI_3410"/>
<gene>
    <name evidence="1" type="ordered locus">ELI_3410</name>
</gene>
<evidence type="ECO:0000313" key="1">
    <source>
        <dbReference type="EMBL" id="ADO38369.1"/>
    </source>
</evidence>
<name>E3GFN5_9FIRM</name>
<evidence type="ECO:0000313" key="2">
    <source>
        <dbReference type="Proteomes" id="UP000006873"/>
    </source>
</evidence>
<dbReference type="EMBL" id="CP002273">
    <property type="protein sequence ID" value="ADO38369.1"/>
    <property type="molecule type" value="Genomic_DNA"/>
</dbReference>
<dbReference type="HOGENOM" id="CLU_3183817_0_0_9"/>
<proteinExistence type="predicted"/>
<protein>
    <submittedName>
        <fullName evidence="1">Uncharacterized protein</fullName>
    </submittedName>
</protein>
<dbReference type="AlphaFoldDB" id="E3GFN5"/>
<dbReference type="Proteomes" id="UP000006873">
    <property type="component" value="Chromosome"/>
</dbReference>
<reference key="1">
    <citation type="submission" date="2010-09" db="EMBL/GenBank/DDBJ databases">
        <authorList>
            <person name="Roh H."/>
            <person name="Ko H.-J."/>
            <person name="Kim D."/>
            <person name="Choi D.G."/>
            <person name="Park S."/>
            <person name="Kim S."/>
            <person name="Kim K.H."/>
            <person name="Chang I.S."/>
            <person name="Choi I.-G."/>
        </authorList>
    </citation>
    <scope>NUCLEOTIDE SEQUENCE</scope>
    <source>
        <strain>KIST612</strain>
    </source>
</reference>
<keyword evidence="2" id="KW-1185">Reference proteome</keyword>